<dbReference type="InterPro" id="IPR023186">
    <property type="entry name" value="IUNH"/>
</dbReference>
<proteinExistence type="predicted"/>
<gene>
    <name evidence="4" type="ORF">GZ22_00920</name>
</gene>
<evidence type="ECO:0000313" key="5">
    <source>
        <dbReference type="Proteomes" id="UP000027980"/>
    </source>
</evidence>
<dbReference type="Gene3D" id="3.90.245.10">
    <property type="entry name" value="Ribonucleoside hydrolase-like"/>
    <property type="match status" value="1"/>
</dbReference>
<name>A0A075LLP3_9BACI</name>
<dbReference type="EMBL" id="CP008876">
    <property type="protein sequence ID" value="AIF65358.1"/>
    <property type="molecule type" value="Genomic_DNA"/>
</dbReference>
<dbReference type="GO" id="GO:0005829">
    <property type="term" value="C:cytosol"/>
    <property type="evidence" value="ECO:0007669"/>
    <property type="project" value="TreeGrafter"/>
</dbReference>
<protein>
    <submittedName>
        <fullName evidence="4">Nucleoside hydrolase</fullName>
    </submittedName>
</protein>
<dbReference type="InterPro" id="IPR036452">
    <property type="entry name" value="Ribo_hydro-like"/>
</dbReference>
<dbReference type="KEGG" id="tap:GZ22_00920"/>
<reference evidence="4 5" key="1">
    <citation type="submission" date="2014-07" db="EMBL/GenBank/DDBJ databases">
        <title>Complete genome sequence of a moderately halophilic bacterium Terribacillus aidingensis MP602, isolated from Cryptomeria fortunei in Tianmu mountain in China.</title>
        <authorList>
            <person name="Wang Y."/>
            <person name="Lu P."/>
            <person name="Zhang L."/>
        </authorList>
    </citation>
    <scope>NUCLEOTIDE SEQUENCE [LARGE SCALE GENOMIC DNA]</scope>
    <source>
        <strain evidence="4 5">MP602</strain>
    </source>
</reference>
<dbReference type="Proteomes" id="UP000027980">
    <property type="component" value="Chromosome"/>
</dbReference>
<evidence type="ECO:0000256" key="2">
    <source>
        <dbReference type="ARBA" id="ARBA00023295"/>
    </source>
</evidence>
<keyword evidence="1 4" id="KW-0378">Hydrolase</keyword>
<sequence>MKKVILDVDTGIDDAIGIMLAVKSEALDVVGITTVSGNVSLETATTNTAKILDLLDDQKTPIFAGAAKPLTRKPHFEHRVHGEDGIGGALKGVATTREVQEQPAVDFIRNQVMADPGNITLIMTGPLTNLAEAVQQYPELVSAVKEVIFMGGVVKGVGNVTPVAEYNMFADPEAASIVFEAGFQSLTQVGLDVTRSALLKDEHIDQIQNPVLQEYVRTSTATYRNSYYERNGVWACAMHDPLAVALAIDSELVKTEWLHVTMETKSTYCDGQTVCDFQNRLGHPANMHVCLELDEARFFDLFLKLLNA</sequence>
<dbReference type="PANTHER" id="PTHR12304">
    <property type="entry name" value="INOSINE-URIDINE PREFERRING NUCLEOSIDE HYDROLASE"/>
    <property type="match status" value="1"/>
</dbReference>
<feature type="domain" description="Inosine/uridine-preferring nucleoside hydrolase" evidence="3">
    <location>
        <begin position="4"/>
        <end position="300"/>
    </location>
</feature>
<accession>A0A075LLP3</accession>
<dbReference type="Pfam" id="PF01156">
    <property type="entry name" value="IU_nuc_hydro"/>
    <property type="match status" value="1"/>
</dbReference>
<dbReference type="HOGENOM" id="CLU_036838_2_1_9"/>
<dbReference type="PANTHER" id="PTHR12304:SF4">
    <property type="entry name" value="URIDINE NUCLEOSIDASE"/>
    <property type="match status" value="1"/>
</dbReference>
<dbReference type="GO" id="GO:0006152">
    <property type="term" value="P:purine nucleoside catabolic process"/>
    <property type="evidence" value="ECO:0007669"/>
    <property type="project" value="TreeGrafter"/>
</dbReference>
<dbReference type="RefSeq" id="WP_038557790.1">
    <property type="nucleotide sequence ID" value="NZ_CP008876.1"/>
</dbReference>
<dbReference type="AlphaFoldDB" id="A0A075LLP3"/>
<dbReference type="SUPFAM" id="SSF53590">
    <property type="entry name" value="Nucleoside hydrolase"/>
    <property type="match status" value="1"/>
</dbReference>
<evidence type="ECO:0000313" key="4">
    <source>
        <dbReference type="EMBL" id="AIF65358.1"/>
    </source>
</evidence>
<dbReference type="GO" id="GO:0008477">
    <property type="term" value="F:purine nucleosidase activity"/>
    <property type="evidence" value="ECO:0007669"/>
    <property type="project" value="TreeGrafter"/>
</dbReference>
<organism evidence="4 5">
    <name type="scientific">Terribacillus saccharophilus</name>
    <dbReference type="NCBI Taxonomy" id="361277"/>
    <lineage>
        <taxon>Bacteria</taxon>
        <taxon>Bacillati</taxon>
        <taxon>Bacillota</taxon>
        <taxon>Bacilli</taxon>
        <taxon>Bacillales</taxon>
        <taxon>Bacillaceae</taxon>
        <taxon>Terribacillus</taxon>
    </lineage>
</organism>
<dbReference type="InterPro" id="IPR001910">
    <property type="entry name" value="Inosine/uridine_hydrolase_dom"/>
</dbReference>
<evidence type="ECO:0000256" key="1">
    <source>
        <dbReference type="ARBA" id="ARBA00022801"/>
    </source>
</evidence>
<evidence type="ECO:0000259" key="3">
    <source>
        <dbReference type="Pfam" id="PF01156"/>
    </source>
</evidence>
<dbReference type="GeneID" id="34222524"/>
<keyword evidence="2" id="KW-0326">Glycosidase</keyword>
<dbReference type="OrthoDB" id="9797882at2"/>